<keyword evidence="3" id="KW-1185">Reference proteome</keyword>
<feature type="region of interest" description="Disordered" evidence="1">
    <location>
        <begin position="700"/>
        <end position="763"/>
    </location>
</feature>
<feature type="compositionally biased region" description="Polar residues" evidence="1">
    <location>
        <begin position="175"/>
        <end position="184"/>
    </location>
</feature>
<evidence type="ECO:0008006" key="4">
    <source>
        <dbReference type="Google" id="ProtNLM"/>
    </source>
</evidence>
<reference evidence="2 3" key="1">
    <citation type="journal article" date="2014" name="Genome Biol. Evol.">
        <title>The secreted proteins of Achlya hypogyna and Thraustotheca clavata identify the ancestral oomycete secretome and reveal gene acquisitions by horizontal gene transfer.</title>
        <authorList>
            <person name="Misner I."/>
            <person name="Blouin N."/>
            <person name="Leonard G."/>
            <person name="Richards T.A."/>
            <person name="Lane C.E."/>
        </authorList>
    </citation>
    <scope>NUCLEOTIDE SEQUENCE [LARGE SCALE GENOMIC DNA]</scope>
    <source>
        <strain evidence="2 3">ATCC 34112</strain>
    </source>
</reference>
<feature type="compositionally biased region" description="Low complexity" evidence="1">
    <location>
        <begin position="709"/>
        <end position="725"/>
    </location>
</feature>
<dbReference type="Proteomes" id="UP000243217">
    <property type="component" value="Unassembled WGS sequence"/>
</dbReference>
<proteinExistence type="predicted"/>
<organism evidence="2 3">
    <name type="scientific">Thraustotheca clavata</name>
    <dbReference type="NCBI Taxonomy" id="74557"/>
    <lineage>
        <taxon>Eukaryota</taxon>
        <taxon>Sar</taxon>
        <taxon>Stramenopiles</taxon>
        <taxon>Oomycota</taxon>
        <taxon>Saprolegniomycetes</taxon>
        <taxon>Saprolegniales</taxon>
        <taxon>Achlyaceae</taxon>
        <taxon>Thraustotheca</taxon>
    </lineage>
</organism>
<feature type="region of interest" description="Disordered" evidence="1">
    <location>
        <begin position="199"/>
        <end position="275"/>
    </location>
</feature>
<gene>
    <name evidence="2" type="ORF">THRCLA_03013</name>
</gene>
<comment type="caution">
    <text evidence="2">The sequence shown here is derived from an EMBL/GenBank/DDBJ whole genome shotgun (WGS) entry which is preliminary data.</text>
</comment>
<protein>
    <recommendedName>
        <fullName evidence="4">ENTH domain-containing protein</fullName>
    </recommendedName>
</protein>
<dbReference type="GO" id="GO:0032588">
    <property type="term" value="C:trans-Golgi network membrane"/>
    <property type="evidence" value="ECO:0007669"/>
    <property type="project" value="TreeGrafter"/>
</dbReference>
<dbReference type="InterPro" id="IPR039273">
    <property type="entry name" value="TEPSIN"/>
</dbReference>
<evidence type="ECO:0000256" key="1">
    <source>
        <dbReference type="SAM" id="MobiDB-lite"/>
    </source>
</evidence>
<dbReference type="AlphaFoldDB" id="A0A1W0A3C5"/>
<dbReference type="PANTHER" id="PTHR21514">
    <property type="entry name" value="AP-4 COMPLEX ACCESSORY SUBUNIT TEPSIN"/>
    <property type="match status" value="1"/>
</dbReference>
<evidence type="ECO:0000313" key="3">
    <source>
        <dbReference type="Proteomes" id="UP000243217"/>
    </source>
</evidence>
<dbReference type="EMBL" id="JNBS01000555">
    <property type="protein sequence ID" value="OQS04767.1"/>
    <property type="molecule type" value="Genomic_DNA"/>
</dbReference>
<accession>A0A1W0A3C5</accession>
<feature type="compositionally biased region" description="Polar residues" evidence="1">
    <location>
        <begin position="199"/>
        <end position="216"/>
    </location>
</feature>
<feature type="compositionally biased region" description="Polar residues" evidence="1">
    <location>
        <begin position="754"/>
        <end position="763"/>
    </location>
</feature>
<dbReference type="OrthoDB" id="118154at2759"/>
<evidence type="ECO:0000313" key="2">
    <source>
        <dbReference type="EMBL" id="OQS04767.1"/>
    </source>
</evidence>
<sequence length="763" mass="82802">MYPRVPSSYATQADKWKRKEGSWRSSSSPSANSMSELVLVNELCSAAGQSSFPPKEVLNTFVRVLPTLDRAYTCELLNQKLGDSLWQVIARALLVLDTAFASAQASDFLNYFHCKLDIVQNLTQHPKQTVKSRAEKVLATLNNYEPPEPTQLVSQYQAPSPVRSHYGYQEDLRSPPTSQSQQHSFFGESLLSPVRSYSARTLTTPSPAKSQRSLMSPSPAKPQRHPQAPSAFSFMSSPEPPRPPQQNTASAFDFLNSMPTTQPSAPPMNSPGFALMSSPLQQPQINGFSIENAQPTAPQPSSSFSFMNHSTPPQNPTPSFDVFAPNPLPPTAHPAKQEKPVDHIHDAFEGLDSDSDEVDADDLLSSFRPTAQPTNRRSSDPEPVDFLQLKQAGAAREVVLEIDVPAGPMGVILDKAIPEMGVIEKFVPLPSGERGYIEMHPAICPGCALVSVNFTNVEHSSLEELGPVLAAAAPYNRVLKFKKYIVGGRVMHPVLLNIPYAPTLFMESTEIDGQPTLAPVEESKPVNPPQPAHASGFTFMASPPQAPQSMSVPHHVFESPKQISSTAAESSGFNFLVSTPPAPKSPSQPLTGFNFLSQPPAPATQYGHGLGAATSSLFPTMASPSRALVVSPCHRQSQSPARPGSAFNFMTITPPRHPSAVDGIAADFSQLSVRQTSAPEHSRDESAPSAFGFLQSTTSYSSPAQYKSPLQHPQIQQQPPAQTQQRTMSAFDFISNNATTSENEQERYTPPLPRQQSAFSFIS</sequence>
<feature type="region of interest" description="Disordered" evidence="1">
    <location>
        <begin position="143"/>
        <end position="184"/>
    </location>
</feature>
<dbReference type="PANTHER" id="PTHR21514:SF0">
    <property type="entry name" value="AP-4 COMPLEX ACCESSORY SUBUNIT TEPSIN"/>
    <property type="match status" value="1"/>
</dbReference>
<name>A0A1W0A3C5_9STRA</name>